<dbReference type="GeneID" id="37004082"/>
<dbReference type="Proteomes" id="UP000244406">
    <property type="component" value="Unassembled WGS sequence"/>
</dbReference>
<keyword evidence="2" id="KW-1133">Transmembrane helix</keyword>
<gene>
    <name evidence="3" type="ORF">CXQ87_004082</name>
</gene>
<sequence>MGGATLVSKPASTPAYDIMISPYHLLFLSVSIFFFLAIMAEQHEELIVDLNGKQVPLSKISKPHHRILDHNQKPVPDPKTFPDVEPEAKEREAKLAEERKQAAEQKEQKE</sequence>
<keyword evidence="2" id="KW-0472">Membrane</keyword>
<feature type="region of interest" description="Disordered" evidence="1">
    <location>
        <begin position="64"/>
        <end position="110"/>
    </location>
</feature>
<evidence type="ECO:0000313" key="4">
    <source>
        <dbReference type="Proteomes" id="UP000244406"/>
    </source>
</evidence>
<proteinExistence type="predicted"/>
<dbReference type="RefSeq" id="XP_025337152.1">
    <property type="nucleotide sequence ID" value="XM_025482534.1"/>
</dbReference>
<keyword evidence="2" id="KW-0812">Transmembrane</keyword>
<dbReference type="EMBL" id="PKFP01000004">
    <property type="protein sequence ID" value="PVH16212.1"/>
    <property type="molecule type" value="Genomic_DNA"/>
</dbReference>
<evidence type="ECO:0000256" key="1">
    <source>
        <dbReference type="SAM" id="MobiDB-lite"/>
    </source>
</evidence>
<feature type="compositionally biased region" description="Basic and acidic residues" evidence="1">
    <location>
        <begin position="80"/>
        <end position="110"/>
    </location>
</feature>
<comment type="caution">
    <text evidence="3">The sequence shown here is derived from an EMBL/GenBank/DDBJ whole genome shotgun (WGS) entry which is preliminary data.</text>
</comment>
<accession>A0A2V1AEQ2</accession>
<keyword evidence="4" id="KW-1185">Reference proteome</keyword>
<name>A0A2V1AEQ2_9ASCO</name>
<evidence type="ECO:0000313" key="3">
    <source>
        <dbReference type="EMBL" id="PVH16212.1"/>
    </source>
</evidence>
<evidence type="ECO:0000256" key="2">
    <source>
        <dbReference type="SAM" id="Phobius"/>
    </source>
</evidence>
<feature type="transmembrane region" description="Helical" evidence="2">
    <location>
        <begin position="20"/>
        <end position="40"/>
    </location>
</feature>
<protein>
    <submittedName>
        <fullName evidence="3">Uncharacterized protein</fullName>
    </submittedName>
</protein>
<dbReference type="AlphaFoldDB" id="A0A2V1AEQ2"/>
<reference evidence="3 4" key="1">
    <citation type="submission" date="2017-12" db="EMBL/GenBank/DDBJ databases">
        <title>Genome Sequence of the Amphotericin B-resistant Candida duobushaemulonii strain, B09383.</title>
        <authorList>
            <person name="Chow N.A."/>
            <person name="Gade L."/>
            <person name="Batra D."/>
            <person name="Rowe L.A."/>
            <person name="Loparev V.N."/>
            <person name="Litvintseva A.P."/>
        </authorList>
    </citation>
    <scope>NUCLEOTIDE SEQUENCE [LARGE SCALE GENOMIC DNA]</scope>
    <source>
        <strain evidence="3 4">B09383</strain>
    </source>
</reference>
<organism evidence="3 4">
    <name type="scientific">Candidozyma duobushaemuli</name>
    <dbReference type="NCBI Taxonomy" id="1231522"/>
    <lineage>
        <taxon>Eukaryota</taxon>
        <taxon>Fungi</taxon>
        <taxon>Dikarya</taxon>
        <taxon>Ascomycota</taxon>
        <taxon>Saccharomycotina</taxon>
        <taxon>Pichiomycetes</taxon>
        <taxon>Metschnikowiaceae</taxon>
        <taxon>Candidozyma</taxon>
    </lineage>
</organism>
<dbReference type="VEuPathDB" id="FungiDB:CXQ87_004082"/>